<dbReference type="GO" id="GO:0016020">
    <property type="term" value="C:membrane"/>
    <property type="evidence" value="ECO:0007669"/>
    <property type="project" value="UniProtKB-SubCell"/>
</dbReference>
<comment type="subcellular location">
    <subcellularLocation>
        <location evidence="1">Membrane</location>
        <topology evidence="1">Multi-pass membrane protein</topology>
    </subcellularLocation>
</comment>
<feature type="transmembrane region" description="Helical" evidence="7">
    <location>
        <begin position="80"/>
        <end position="99"/>
    </location>
</feature>
<accession>A0A0B5H2Y5</accession>
<feature type="transmembrane region" description="Helical" evidence="7">
    <location>
        <begin position="166"/>
        <end position="190"/>
    </location>
</feature>
<protein>
    <submittedName>
        <fullName evidence="9">NADH dehydrogenase subunit 2</fullName>
        <ecNumber evidence="9">1.6.5.3</ecNumber>
    </submittedName>
</protein>
<evidence type="ECO:0000256" key="2">
    <source>
        <dbReference type="ARBA" id="ARBA00022692"/>
    </source>
</evidence>
<feature type="transmembrane region" description="Helical" evidence="7">
    <location>
        <begin position="40"/>
        <end position="60"/>
    </location>
</feature>
<evidence type="ECO:0000256" key="6">
    <source>
        <dbReference type="ARBA" id="ARBA00023136"/>
    </source>
</evidence>
<feature type="transmembrane region" description="Helical" evidence="7">
    <location>
        <begin position="446"/>
        <end position="466"/>
    </location>
</feature>
<evidence type="ECO:0000256" key="4">
    <source>
        <dbReference type="ARBA" id="ARBA00022989"/>
    </source>
</evidence>
<feature type="transmembrane region" description="Helical" evidence="7">
    <location>
        <begin position="370"/>
        <end position="389"/>
    </location>
</feature>
<feature type="transmembrane region" description="Helical" evidence="7">
    <location>
        <begin position="245"/>
        <end position="266"/>
    </location>
</feature>
<feature type="domain" description="NADH:quinone oxidoreductase/Mrp antiporter transmembrane" evidence="8">
    <location>
        <begin position="131"/>
        <end position="420"/>
    </location>
</feature>
<keyword evidence="3" id="KW-1278">Translocase</keyword>
<keyword evidence="9" id="KW-0496">Mitochondrion</keyword>
<feature type="transmembrane region" description="Helical" evidence="7">
    <location>
        <begin position="303"/>
        <end position="320"/>
    </location>
</feature>
<evidence type="ECO:0000256" key="7">
    <source>
        <dbReference type="SAM" id="Phobius"/>
    </source>
</evidence>
<geneLocation type="mitochondrion" evidence="9"/>
<dbReference type="InterPro" id="IPR010096">
    <property type="entry name" value="NADH-Q_OxRdtase_suN/2"/>
</dbReference>
<evidence type="ECO:0000256" key="3">
    <source>
        <dbReference type="ARBA" id="ARBA00022967"/>
    </source>
</evidence>
<gene>
    <name evidence="9" type="primary">nad2</name>
</gene>
<keyword evidence="6 7" id="KW-0472">Membrane</keyword>
<dbReference type="GO" id="GO:0008137">
    <property type="term" value="F:NADH dehydrogenase (ubiquinone) activity"/>
    <property type="evidence" value="ECO:0007669"/>
    <property type="project" value="InterPro"/>
</dbReference>
<sequence length="483" mass="53500">MLIHDLLAILPEIFLCCATILLLMYGAFFSTSERYGYPPLASNIGWLGLLTVLITLLLTVSHPFPNFAVCCFHGSLIFDHFTLMNSTLVLASSACVILMSLEYFKQETFNSFEFVILMLLSLCSMLLMISAYDLIAMYLAIEFQSLCFYVLAASKRNSEFSTEAGLKYFILGAFSSGILLLGCSLIYGFTGTTNFEDLAKITLLDIPEKGIFLAILLIAVGFLFKITAVPFHMWAPDVYEGSPTFVMAFFSIAPKVAILANMLRLFVSSIYDPTWQQIFFVCSLASMLFATLAAMSQKKIKRFLAYSSIGHVGYLLIGFSCGTVEGIQSLLIALVIYIGMSINLFAVLLSLRQSLKYIADLGALAKTNPVLALTLSMTMFSMAGIPPLAGFCSKFYLFFAALGCGAVLLALVGVLTSVISCFYYIRFVKVMYFETPKRWVVYSPMDQAKAILLGITFFFVLFFFLYPSPLFLITHQAALCLCI</sequence>
<evidence type="ECO:0000256" key="1">
    <source>
        <dbReference type="ARBA" id="ARBA00004141"/>
    </source>
</evidence>
<feature type="transmembrane region" description="Helical" evidence="7">
    <location>
        <begin position="6"/>
        <end position="28"/>
    </location>
</feature>
<evidence type="ECO:0000256" key="5">
    <source>
        <dbReference type="ARBA" id="ARBA00023027"/>
    </source>
</evidence>
<keyword evidence="9" id="KW-0560">Oxidoreductase</keyword>
<feature type="transmembrane region" description="Helical" evidence="7">
    <location>
        <begin position="395"/>
        <end position="425"/>
    </location>
</feature>
<feature type="transmembrane region" description="Helical" evidence="7">
    <location>
        <begin position="210"/>
        <end position="233"/>
    </location>
</feature>
<feature type="transmembrane region" description="Helical" evidence="7">
    <location>
        <begin position="326"/>
        <end position="349"/>
    </location>
</feature>
<dbReference type="Pfam" id="PF00361">
    <property type="entry name" value="Proton_antipo_M"/>
    <property type="match status" value="1"/>
</dbReference>
<dbReference type="AlphaFoldDB" id="A0A0B5H2Y5"/>
<dbReference type="EMBL" id="KP165386">
    <property type="protein sequence ID" value="AJF36698.1"/>
    <property type="molecule type" value="Genomic_DNA"/>
</dbReference>
<feature type="transmembrane region" description="Helical" evidence="7">
    <location>
        <begin position="278"/>
        <end position="296"/>
    </location>
</feature>
<dbReference type="NCBIfam" id="TIGR01770">
    <property type="entry name" value="NDH_I_N"/>
    <property type="match status" value="1"/>
</dbReference>
<organism evidence="9">
    <name type="scientific">Klebsormidium flaccidum</name>
    <name type="common">Filamentous green alga</name>
    <name type="synonym">Ulothrix flaccida</name>
    <dbReference type="NCBI Taxonomy" id="3175"/>
    <lineage>
        <taxon>Eukaryota</taxon>
        <taxon>Viridiplantae</taxon>
        <taxon>Streptophyta</taxon>
        <taxon>Klebsormidiophyceae</taxon>
        <taxon>Klebsormidiales</taxon>
        <taxon>Klebsormidiaceae</taxon>
        <taxon>Klebsormidium</taxon>
    </lineage>
</organism>
<dbReference type="GO" id="GO:0016491">
    <property type="term" value="F:oxidoreductase activity"/>
    <property type="evidence" value="ECO:0007669"/>
    <property type="project" value="UniProtKB-KW"/>
</dbReference>
<dbReference type="InterPro" id="IPR001750">
    <property type="entry name" value="ND/Mrp_TM"/>
</dbReference>
<evidence type="ECO:0000259" key="8">
    <source>
        <dbReference type="Pfam" id="PF00361"/>
    </source>
</evidence>
<proteinExistence type="inferred from homology"/>
<dbReference type="PANTHER" id="PTHR22773">
    <property type="entry name" value="NADH DEHYDROGENASE"/>
    <property type="match status" value="1"/>
</dbReference>
<evidence type="ECO:0000313" key="9">
    <source>
        <dbReference type="EMBL" id="AJF36698.1"/>
    </source>
</evidence>
<keyword evidence="2 7" id="KW-0812">Transmembrane</keyword>
<dbReference type="GO" id="GO:0042773">
    <property type="term" value="P:ATP synthesis coupled electron transport"/>
    <property type="evidence" value="ECO:0007669"/>
    <property type="project" value="InterPro"/>
</dbReference>
<dbReference type="EC" id="1.6.5.3" evidence="9"/>
<feature type="transmembrane region" description="Helical" evidence="7">
    <location>
        <begin position="111"/>
        <end position="129"/>
    </location>
</feature>
<reference evidence="9" key="1">
    <citation type="journal article" date="2014" name="Nucleic Acids Res.">
        <title>Widespread occurrence of organelle genome-encoded 5S rRNAs including permuted molecules.</title>
        <authorList>
            <person name="Valach M."/>
            <person name="Burger G."/>
            <person name="Gray M.W."/>
            <person name="Lang B.F."/>
        </authorList>
    </citation>
    <scope>NUCLEOTIDE SEQUENCE</scope>
    <source>
        <strain evidence="9">NIES-2285</strain>
    </source>
</reference>
<name>A0A0B5H2Y5_KLEFL</name>
<keyword evidence="5" id="KW-0520">NAD</keyword>
<keyword evidence="4 7" id="KW-1133">Transmembrane helix</keyword>
<dbReference type="HAMAP" id="MF_00445">
    <property type="entry name" value="NDH1_NuoN_1"/>
    <property type="match status" value="1"/>
</dbReference>